<dbReference type="PANTHER" id="PTHR43943">
    <property type="entry name" value="DEHYDROGENASE/REDUCTASE (SDR FAMILY) MEMBER 4"/>
    <property type="match status" value="1"/>
</dbReference>
<dbReference type="Proteomes" id="UP000663852">
    <property type="component" value="Unassembled WGS sequence"/>
</dbReference>
<sequence length="257" mass="27438">MSVRRLVGKVACVTASTDGIGFAIARRLAQEGARVVISSRKQDNVNKAMEAFKKENFDIYGTVCHVSKSEDRKRLLDETIQKYGKLDILVSNAAISPSFGNILDTPESAWDKIFDVNVKAAFFLIKEAIPYLEKQKGSSIVVVSSIAGYTPMELIGAYSVSKTALLGLTKALVNPCQEKGIRINGIAPGIIKTKFSKALWEGGEDTDTKTASFAGCAMGRVGTSEECASAVAFLVSNDASYVTGETIVVAGGMPSHL</sequence>
<evidence type="ECO:0000313" key="2">
    <source>
        <dbReference type="EMBL" id="CAF0761281.1"/>
    </source>
</evidence>
<evidence type="ECO:0000313" key="3">
    <source>
        <dbReference type="EMBL" id="CAF0919094.1"/>
    </source>
</evidence>
<dbReference type="PRINTS" id="PR00080">
    <property type="entry name" value="SDRFAMILY"/>
</dbReference>
<dbReference type="InterPro" id="IPR036291">
    <property type="entry name" value="NAD(P)-bd_dom_sf"/>
</dbReference>
<dbReference type="EMBL" id="CAJNOR010000027">
    <property type="protein sequence ID" value="CAF0761281.1"/>
    <property type="molecule type" value="Genomic_DNA"/>
</dbReference>
<proteinExistence type="inferred from homology"/>
<protein>
    <recommendedName>
        <fullName evidence="5">Dehydrogenase/reductase SDR family member 4</fullName>
    </recommendedName>
</protein>
<dbReference type="Pfam" id="PF13561">
    <property type="entry name" value="adh_short_C2"/>
    <property type="match status" value="1"/>
</dbReference>
<evidence type="ECO:0000313" key="4">
    <source>
        <dbReference type="Proteomes" id="UP000663828"/>
    </source>
</evidence>
<dbReference type="InterPro" id="IPR002347">
    <property type="entry name" value="SDR_fam"/>
</dbReference>
<dbReference type="EMBL" id="CAJNOJ010000037">
    <property type="protein sequence ID" value="CAF0919094.1"/>
    <property type="molecule type" value="Genomic_DNA"/>
</dbReference>
<organism evidence="2 4">
    <name type="scientific">Adineta ricciae</name>
    <name type="common">Rotifer</name>
    <dbReference type="NCBI Taxonomy" id="249248"/>
    <lineage>
        <taxon>Eukaryota</taxon>
        <taxon>Metazoa</taxon>
        <taxon>Spiralia</taxon>
        <taxon>Gnathifera</taxon>
        <taxon>Rotifera</taxon>
        <taxon>Eurotatoria</taxon>
        <taxon>Bdelloidea</taxon>
        <taxon>Adinetida</taxon>
        <taxon>Adinetidae</taxon>
        <taxon>Adineta</taxon>
    </lineage>
</organism>
<dbReference type="GO" id="GO:0004090">
    <property type="term" value="F:carbonyl reductase (NADPH) activity"/>
    <property type="evidence" value="ECO:0007669"/>
    <property type="project" value="TreeGrafter"/>
</dbReference>
<dbReference type="OrthoDB" id="1669814at2759"/>
<reference evidence="2" key="1">
    <citation type="submission" date="2021-02" db="EMBL/GenBank/DDBJ databases">
        <authorList>
            <person name="Nowell W R."/>
        </authorList>
    </citation>
    <scope>NUCLEOTIDE SEQUENCE</scope>
</reference>
<evidence type="ECO:0008006" key="5">
    <source>
        <dbReference type="Google" id="ProtNLM"/>
    </source>
</evidence>
<dbReference type="Proteomes" id="UP000663828">
    <property type="component" value="Unassembled WGS sequence"/>
</dbReference>
<dbReference type="AlphaFoldDB" id="A0A813Q339"/>
<dbReference type="FunFam" id="3.40.50.720:FF:000084">
    <property type="entry name" value="Short-chain dehydrogenase reductase"/>
    <property type="match status" value="1"/>
</dbReference>
<comment type="similarity">
    <text evidence="1">Belongs to the short-chain dehydrogenases/reductases (SDR) family.</text>
</comment>
<dbReference type="SUPFAM" id="SSF51735">
    <property type="entry name" value="NAD(P)-binding Rossmann-fold domains"/>
    <property type="match status" value="1"/>
</dbReference>
<dbReference type="PANTHER" id="PTHR43943:SF2">
    <property type="entry name" value="DEHYDROGENASE_REDUCTASE 4"/>
    <property type="match status" value="1"/>
</dbReference>
<dbReference type="PRINTS" id="PR00081">
    <property type="entry name" value="GDHRDH"/>
</dbReference>
<gene>
    <name evidence="3" type="ORF">EDS130_LOCUS10672</name>
    <name evidence="2" type="ORF">XAT740_LOCUS949</name>
</gene>
<dbReference type="NCBIfam" id="NF005559">
    <property type="entry name" value="PRK07231.1"/>
    <property type="match status" value="1"/>
</dbReference>
<comment type="caution">
    <text evidence="2">The sequence shown here is derived from an EMBL/GenBank/DDBJ whole genome shotgun (WGS) entry which is preliminary data.</text>
</comment>
<accession>A0A813Q339</accession>
<evidence type="ECO:0000256" key="1">
    <source>
        <dbReference type="ARBA" id="ARBA00006484"/>
    </source>
</evidence>
<dbReference type="Gene3D" id="3.40.50.720">
    <property type="entry name" value="NAD(P)-binding Rossmann-like Domain"/>
    <property type="match status" value="1"/>
</dbReference>
<keyword evidence="4" id="KW-1185">Reference proteome</keyword>
<name>A0A813Q339_ADIRI</name>